<dbReference type="PANTHER" id="PTHR13510">
    <property type="entry name" value="FYVE-FINGER-CONTAINING RAB5 EFFECTOR PROTEIN RABENOSYN-5-RELATED"/>
    <property type="match status" value="1"/>
</dbReference>
<protein>
    <recommendedName>
        <fullName evidence="3">START domain-containing protein</fullName>
    </recommendedName>
</protein>
<dbReference type="EMBL" id="VJMJ01000301">
    <property type="protein sequence ID" value="KAF0723576.1"/>
    <property type="molecule type" value="Genomic_DNA"/>
</dbReference>
<organism evidence="1 2">
    <name type="scientific">Aphanomyces euteiches</name>
    <dbReference type="NCBI Taxonomy" id="100861"/>
    <lineage>
        <taxon>Eukaryota</taxon>
        <taxon>Sar</taxon>
        <taxon>Stramenopiles</taxon>
        <taxon>Oomycota</taxon>
        <taxon>Saprolegniomycetes</taxon>
        <taxon>Saprolegniales</taxon>
        <taxon>Verrucalvaceae</taxon>
        <taxon>Aphanomyces</taxon>
    </lineage>
</organism>
<evidence type="ECO:0000313" key="2">
    <source>
        <dbReference type="Proteomes" id="UP000481153"/>
    </source>
</evidence>
<reference evidence="1 2" key="1">
    <citation type="submission" date="2019-07" db="EMBL/GenBank/DDBJ databases">
        <title>Genomics analysis of Aphanomyces spp. identifies a new class of oomycete effector associated with host adaptation.</title>
        <authorList>
            <person name="Gaulin E."/>
        </authorList>
    </citation>
    <scope>NUCLEOTIDE SEQUENCE [LARGE SCALE GENOMIC DNA]</scope>
    <source>
        <strain evidence="1 2">ATCC 201684</strain>
    </source>
</reference>
<gene>
    <name evidence="1" type="ORF">Ae201684_017543</name>
</gene>
<name>A0A6G0W8Q9_9STRA</name>
<dbReference type="Proteomes" id="UP000481153">
    <property type="component" value="Unassembled WGS sequence"/>
</dbReference>
<evidence type="ECO:0008006" key="3">
    <source>
        <dbReference type="Google" id="ProtNLM"/>
    </source>
</evidence>
<dbReference type="PANTHER" id="PTHR13510:SF44">
    <property type="entry name" value="RABENOSYN-5"/>
    <property type="match status" value="1"/>
</dbReference>
<comment type="caution">
    <text evidence="1">The sequence shown here is derived from an EMBL/GenBank/DDBJ whole genome shotgun (WGS) entry which is preliminary data.</text>
</comment>
<dbReference type="VEuPathDB" id="FungiDB:AeMF1_019874"/>
<dbReference type="Gene3D" id="3.30.530.20">
    <property type="match status" value="1"/>
</dbReference>
<evidence type="ECO:0000313" key="1">
    <source>
        <dbReference type="EMBL" id="KAF0723576.1"/>
    </source>
</evidence>
<dbReference type="AlphaFoldDB" id="A0A6G0W8Q9"/>
<dbReference type="InterPro" id="IPR023393">
    <property type="entry name" value="START-like_dom_sf"/>
</dbReference>
<keyword evidence="2" id="KW-1185">Reference proteome</keyword>
<dbReference type="SUPFAM" id="SSF55961">
    <property type="entry name" value="Bet v1-like"/>
    <property type="match status" value="1"/>
</dbReference>
<accession>A0A6G0W8Q9</accession>
<proteinExistence type="predicted"/>
<dbReference type="InterPro" id="IPR052727">
    <property type="entry name" value="Rab4/Rab5_effector"/>
</dbReference>
<sequence length="159" mass="17973">MTKKLVLPVPQGFFRCPPLTPAAKRRYVRHGQRALVDLVQKSQLRNGPIEWTLDHETSGVRVYRGHDPETSSLVYLNVTDIHATLEEAAALMSAGDGSRDYCATYLDNILDAQPLYTITTRTEDHPHNAVTIKWRVLSSKSALVRNRDMVVLEIQDDFT</sequence>